<keyword evidence="1" id="KW-0472">Membrane</keyword>
<feature type="transmembrane region" description="Helical" evidence="1">
    <location>
        <begin position="233"/>
        <end position="255"/>
    </location>
</feature>
<proteinExistence type="predicted"/>
<feature type="transmembrane region" description="Helical" evidence="1">
    <location>
        <begin position="270"/>
        <end position="288"/>
    </location>
</feature>
<evidence type="ECO:0000313" key="3">
    <source>
        <dbReference type="Proteomes" id="UP001652542"/>
    </source>
</evidence>
<keyword evidence="3" id="KW-1185">Reference proteome</keyword>
<sequence length="300" mass="31546">MKQFLVQLAQRPVLSLWIDRIVPPAGQSAQLTLMTAAAMAFLAVFALALAFSANRLADSWSAAFLDTATVRVSAAPEQAETQVKRVLEVLATTPGVTQARAIPAEETQALLAPWFGPDLPVASLPIPRLIEVSTTRDGFDAEGLALRLQAEAPGAKLDDHLRWRRPLVETAIGLRRLAIVSLALIGGATAAMVTLAAQAALAANGQVIRVLHLIGARDVTIARAFVRRFTLRTLAGALAGTALAALAVAFLPVVADGEVLAHLGFSGREWLWPLCVPAVAAVTALLATRAAALSRLKSEA</sequence>
<gene>
    <name evidence="2" type="ORF">OEW28_00705</name>
</gene>
<keyword evidence="1" id="KW-1133">Transmembrane helix</keyword>
<feature type="transmembrane region" description="Helical" evidence="1">
    <location>
        <begin position="31"/>
        <end position="51"/>
    </location>
</feature>
<reference evidence="2 3" key="1">
    <citation type="submission" date="2022-10" db="EMBL/GenBank/DDBJ databases">
        <title>Defluviimonas sp. nov., isolated from ocean surface water.</title>
        <authorList>
            <person name="He W."/>
            <person name="Wang L."/>
            <person name="Zhang D.-F."/>
        </authorList>
    </citation>
    <scope>NUCLEOTIDE SEQUENCE [LARGE SCALE GENOMIC DNA]</scope>
    <source>
        <strain evidence="2 3">WL0002</strain>
    </source>
</reference>
<name>A0ABT2Z7M4_9RHOB</name>
<keyword evidence="2" id="KW-0132">Cell division</keyword>
<organism evidence="2 3">
    <name type="scientific">Albidovulum marisflavi</name>
    <dbReference type="NCBI Taxonomy" id="2984159"/>
    <lineage>
        <taxon>Bacteria</taxon>
        <taxon>Pseudomonadati</taxon>
        <taxon>Pseudomonadota</taxon>
        <taxon>Alphaproteobacteria</taxon>
        <taxon>Rhodobacterales</taxon>
        <taxon>Paracoccaceae</taxon>
        <taxon>Albidovulum</taxon>
    </lineage>
</organism>
<protein>
    <submittedName>
        <fullName evidence="2">Cell division protein FtsX</fullName>
    </submittedName>
</protein>
<keyword evidence="2" id="KW-0131">Cell cycle</keyword>
<dbReference type="Proteomes" id="UP001652542">
    <property type="component" value="Unassembled WGS sequence"/>
</dbReference>
<comment type="caution">
    <text evidence="2">The sequence shown here is derived from an EMBL/GenBank/DDBJ whole genome shotgun (WGS) entry which is preliminary data.</text>
</comment>
<keyword evidence="1" id="KW-0812">Transmembrane</keyword>
<dbReference type="EMBL" id="JAOWKY010000001">
    <property type="protein sequence ID" value="MCV2867144.1"/>
    <property type="molecule type" value="Genomic_DNA"/>
</dbReference>
<dbReference type="InterPro" id="IPR004513">
    <property type="entry name" value="FtsX"/>
</dbReference>
<dbReference type="GO" id="GO:0051301">
    <property type="term" value="P:cell division"/>
    <property type="evidence" value="ECO:0007669"/>
    <property type="project" value="UniProtKB-KW"/>
</dbReference>
<dbReference type="RefSeq" id="WP_263732813.1">
    <property type="nucleotide sequence ID" value="NZ_JAOWKY010000001.1"/>
</dbReference>
<dbReference type="PANTHER" id="PTHR47755:SF1">
    <property type="entry name" value="CELL DIVISION PROTEIN FTSX"/>
    <property type="match status" value="1"/>
</dbReference>
<accession>A0ABT2Z7M4</accession>
<evidence type="ECO:0000313" key="2">
    <source>
        <dbReference type="EMBL" id="MCV2867144.1"/>
    </source>
</evidence>
<evidence type="ECO:0000256" key="1">
    <source>
        <dbReference type="SAM" id="Phobius"/>
    </source>
</evidence>
<dbReference type="PANTHER" id="PTHR47755">
    <property type="entry name" value="CELL DIVISION PROTEIN FTSX"/>
    <property type="match status" value="1"/>
</dbReference>